<reference evidence="14" key="1">
    <citation type="submission" date="2016-10" db="EMBL/GenBank/DDBJ databases">
        <title>Comparative genomics uncovers the prolific and rare metabolic potential of the cyanobacterial genus Moorea.</title>
        <authorList>
            <person name="Leao T."/>
            <person name="Castelao G."/>
            <person name="Korobeynikov A."/>
            <person name="Monroe E.A."/>
            <person name="Podell S."/>
            <person name="Glukhov E."/>
            <person name="Allen E."/>
            <person name="Gerwick W.H."/>
            <person name="Gerwick L."/>
        </authorList>
    </citation>
    <scope>NUCLEOTIDE SEQUENCE [LARGE SCALE GENOMIC DNA]</scope>
    <source>
        <strain evidence="14">JHB</strain>
    </source>
</reference>
<dbReference type="GO" id="GO:0019894">
    <property type="term" value="F:kinesin binding"/>
    <property type="evidence" value="ECO:0007669"/>
    <property type="project" value="TreeGrafter"/>
</dbReference>
<dbReference type="GO" id="GO:0007018">
    <property type="term" value="P:microtubule-based movement"/>
    <property type="evidence" value="ECO:0007669"/>
    <property type="project" value="TreeGrafter"/>
</dbReference>
<comment type="subcellular location">
    <subcellularLocation>
        <location evidence="1">Cytoplasm</location>
        <location evidence="1">Cytoskeleton</location>
    </subcellularLocation>
</comment>
<feature type="repeat" description="TPR" evidence="10">
    <location>
        <begin position="704"/>
        <end position="737"/>
    </location>
</feature>
<protein>
    <submittedName>
        <fullName evidence="13">Tetratricopeptide repeat protein</fullName>
    </submittedName>
</protein>
<evidence type="ECO:0000256" key="6">
    <source>
        <dbReference type="ARBA" id="ARBA00022803"/>
    </source>
</evidence>
<dbReference type="Gene3D" id="1.25.40.10">
    <property type="entry name" value="Tetratricopeptide repeat domain"/>
    <property type="match status" value="3"/>
</dbReference>
<feature type="repeat" description="TPR" evidence="10">
    <location>
        <begin position="452"/>
        <end position="485"/>
    </location>
</feature>
<evidence type="ECO:0000313" key="13">
    <source>
        <dbReference type="EMBL" id="AOY79804.2"/>
    </source>
</evidence>
<sequence>MNSPGDQVKQSQNSNPNNLARVRSGVVNFVGRDEQLKDLHQQLQEKERIAITTVTGMAGVGKTELAIQYAQRQKQQSTYPAGICWIQVQASNPGEQLLSFAKSQLNLNPPEDWELSEQLDYCWSRWPPLDGDVLIILDDVKDYEDIEGYLPPQESRFKVLITTRKYWLSESFEQLRLGVLDEKAALELLASFIGKSRLEKEPEVASQLCKDLGYLPLGLELVGRFLKRKSRWTLAKMAQELEEKLNELKPSGGMAARRGVEAALELSWKELDSQGQWLGCLLSLFALAPIKWTLVETCLSITDSCELIPLDEDWEDVIEYSLLGLNLIGETEEGDYQFHQLVRKYFRSKLEQMPEAEKLKQSFCKVMVQEAQSLPQSPTKEQVDGIAPSVPHVAEAATELQQWLEDEDLIWPFVGLSRFYGGQGLYKLAEPWLEQCLEISQDRLGENHPDVASSLNNLAGLYDNQGRYEKAEPLYLQALELTIQLLGENHPDVASSLNNLAGLYDNQGRYEKAEPLYLQALDLWKQLLGENHPSVATSLNNLAALYDNQGRYEKAEPLYLQALELTIQLLGENHPDVASSLNNLALLYDNQGRYEKAEPLYLQALELTIQLLGENHPSVATSLNNLALLYSNQGRYEKAEPLYLQALELTIQLLGENHPDVASSLNNLAALYDNQGRYEKAEPLYLQALDLRKQLLGENHPDVASSLNNLALLYGNQGRYEKAEPLYLQALDLWKQLLGENHPSVATSLNNLAALYDNQGRYEKAEPLYLQALDLRKQLLGENHPDVANSLNNLAGLYSNQGRYEKAEPLYRQALEIAVQRLGENHPNTQTISRNLSILLDQS</sequence>
<dbReference type="InterPro" id="IPR002182">
    <property type="entry name" value="NB-ARC"/>
</dbReference>
<dbReference type="SUPFAM" id="SSF48452">
    <property type="entry name" value="TPR-like"/>
    <property type="match status" value="1"/>
</dbReference>
<feature type="repeat" description="TPR" evidence="10">
    <location>
        <begin position="494"/>
        <end position="527"/>
    </location>
</feature>
<dbReference type="InterPro" id="IPR011990">
    <property type="entry name" value="TPR-like_helical_dom_sf"/>
</dbReference>
<dbReference type="EMBL" id="CP017708">
    <property type="protein sequence ID" value="AOY79804.2"/>
    <property type="molecule type" value="Genomic_DNA"/>
</dbReference>
<feature type="repeat" description="TPR" evidence="10">
    <location>
        <begin position="536"/>
        <end position="569"/>
    </location>
</feature>
<keyword evidence="6 10" id="KW-0802">TPR repeat</keyword>
<keyword evidence="4" id="KW-0493">Microtubule</keyword>
<feature type="compositionally biased region" description="Polar residues" evidence="11">
    <location>
        <begin position="1"/>
        <end position="18"/>
    </location>
</feature>
<keyword evidence="3" id="KW-0963">Cytoplasm</keyword>
<evidence type="ECO:0000256" key="11">
    <source>
        <dbReference type="SAM" id="MobiDB-lite"/>
    </source>
</evidence>
<comment type="similarity">
    <text evidence="2">Belongs to the kinesin light chain family.</text>
</comment>
<evidence type="ECO:0000259" key="12">
    <source>
        <dbReference type="Pfam" id="PF00931"/>
    </source>
</evidence>
<dbReference type="GO" id="GO:0005737">
    <property type="term" value="C:cytoplasm"/>
    <property type="evidence" value="ECO:0007669"/>
    <property type="project" value="TreeGrafter"/>
</dbReference>
<name>A0A1D9FWZ7_MOOP1</name>
<feature type="repeat" description="TPR" evidence="10">
    <location>
        <begin position="662"/>
        <end position="695"/>
    </location>
</feature>
<feature type="domain" description="NB-ARC" evidence="12">
    <location>
        <begin position="33"/>
        <end position="197"/>
    </location>
</feature>
<dbReference type="InterPro" id="IPR027417">
    <property type="entry name" value="P-loop_NTPase"/>
</dbReference>
<gene>
    <name evidence="13" type="ORF">BJP36_07550</name>
</gene>
<dbReference type="Pfam" id="PF00931">
    <property type="entry name" value="NB-ARC"/>
    <property type="match status" value="1"/>
</dbReference>
<evidence type="ECO:0000256" key="5">
    <source>
        <dbReference type="ARBA" id="ARBA00022737"/>
    </source>
</evidence>
<evidence type="ECO:0000256" key="4">
    <source>
        <dbReference type="ARBA" id="ARBA00022701"/>
    </source>
</evidence>
<dbReference type="Gene3D" id="1.10.8.430">
    <property type="entry name" value="Helical domain of apoptotic protease-activating factors"/>
    <property type="match status" value="1"/>
</dbReference>
<dbReference type="PRINTS" id="PR00381">
    <property type="entry name" value="KINESINLIGHT"/>
</dbReference>
<feature type="region of interest" description="Disordered" evidence="11">
    <location>
        <begin position="1"/>
        <end position="20"/>
    </location>
</feature>
<dbReference type="InterPro" id="IPR042197">
    <property type="entry name" value="Apaf_helical"/>
</dbReference>
<dbReference type="Pfam" id="PF13424">
    <property type="entry name" value="TPR_12"/>
    <property type="match status" value="4"/>
</dbReference>
<evidence type="ECO:0000313" key="14">
    <source>
        <dbReference type="Proteomes" id="UP000176944"/>
    </source>
</evidence>
<evidence type="ECO:0000256" key="9">
    <source>
        <dbReference type="ARBA" id="ARBA00023212"/>
    </source>
</evidence>
<evidence type="ECO:0000256" key="7">
    <source>
        <dbReference type="ARBA" id="ARBA00023054"/>
    </source>
</evidence>
<dbReference type="Proteomes" id="UP000176944">
    <property type="component" value="Chromosome"/>
</dbReference>
<feature type="repeat" description="TPR" evidence="10">
    <location>
        <begin position="788"/>
        <end position="821"/>
    </location>
</feature>
<evidence type="ECO:0000256" key="8">
    <source>
        <dbReference type="ARBA" id="ARBA00023175"/>
    </source>
</evidence>
<keyword evidence="7" id="KW-0175">Coiled coil</keyword>
<feature type="repeat" description="TPR" evidence="10">
    <location>
        <begin position="620"/>
        <end position="653"/>
    </location>
</feature>
<dbReference type="InterPro" id="IPR002151">
    <property type="entry name" value="Kinesin_light"/>
</dbReference>
<proteinExistence type="inferred from homology"/>
<accession>A0A1D9FWZ7</accession>
<dbReference type="GO" id="GO:0005874">
    <property type="term" value="C:microtubule"/>
    <property type="evidence" value="ECO:0007669"/>
    <property type="project" value="UniProtKB-KW"/>
</dbReference>
<keyword evidence="5" id="KW-0677">Repeat</keyword>
<evidence type="ECO:0000256" key="10">
    <source>
        <dbReference type="PROSITE-ProRule" id="PRU00339"/>
    </source>
</evidence>
<dbReference type="PANTHER" id="PTHR45783:SF3">
    <property type="entry name" value="KINESIN LIGHT CHAIN"/>
    <property type="match status" value="1"/>
</dbReference>
<dbReference type="SMART" id="SM00028">
    <property type="entry name" value="TPR"/>
    <property type="match status" value="10"/>
</dbReference>
<dbReference type="GO" id="GO:0043531">
    <property type="term" value="F:ADP binding"/>
    <property type="evidence" value="ECO:0007669"/>
    <property type="project" value="InterPro"/>
</dbReference>
<dbReference type="GO" id="GO:0005871">
    <property type="term" value="C:kinesin complex"/>
    <property type="evidence" value="ECO:0007669"/>
    <property type="project" value="InterPro"/>
</dbReference>
<keyword evidence="8" id="KW-0505">Motor protein</keyword>
<evidence type="ECO:0000256" key="3">
    <source>
        <dbReference type="ARBA" id="ARBA00022490"/>
    </source>
</evidence>
<feature type="repeat" description="TPR" evidence="10">
    <location>
        <begin position="746"/>
        <end position="779"/>
    </location>
</feature>
<dbReference type="Gene3D" id="3.40.50.300">
    <property type="entry name" value="P-loop containing nucleotide triphosphate hydrolases"/>
    <property type="match status" value="1"/>
</dbReference>
<dbReference type="AlphaFoldDB" id="A0A1D9FWZ7"/>
<dbReference type="InterPro" id="IPR019734">
    <property type="entry name" value="TPR_rpt"/>
</dbReference>
<dbReference type="Pfam" id="PF13374">
    <property type="entry name" value="TPR_10"/>
    <property type="match status" value="2"/>
</dbReference>
<organism evidence="13 14">
    <name type="scientific">Moorena producens (strain JHB)</name>
    <dbReference type="NCBI Taxonomy" id="1454205"/>
    <lineage>
        <taxon>Bacteria</taxon>
        <taxon>Bacillati</taxon>
        <taxon>Cyanobacteriota</taxon>
        <taxon>Cyanophyceae</taxon>
        <taxon>Coleofasciculales</taxon>
        <taxon>Coleofasciculaceae</taxon>
        <taxon>Moorena</taxon>
    </lineage>
</organism>
<dbReference type="SUPFAM" id="SSF52540">
    <property type="entry name" value="P-loop containing nucleoside triphosphate hydrolases"/>
    <property type="match status" value="1"/>
</dbReference>
<dbReference type="PANTHER" id="PTHR45783">
    <property type="entry name" value="KINESIN LIGHT CHAIN"/>
    <property type="match status" value="1"/>
</dbReference>
<evidence type="ECO:0000256" key="1">
    <source>
        <dbReference type="ARBA" id="ARBA00004245"/>
    </source>
</evidence>
<feature type="repeat" description="TPR" evidence="10">
    <location>
        <begin position="578"/>
        <end position="611"/>
    </location>
</feature>
<evidence type="ECO:0000256" key="2">
    <source>
        <dbReference type="ARBA" id="ARBA00009622"/>
    </source>
</evidence>
<dbReference type="PROSITE" id="PS50005">
    <property type="entry name" value="TPR"/>
    <property type="match status" value="9"/>
</dbReference>
<keyword evidence="9" id="KW-0206">Cytoskeleton</keyword>